<proteinExistence type="predicted"/>
<sequence length="295" mass="33928">MKKVLLVLTALLLISCVNLNEPKSQKVTNITKNSGTKNNVVNTQKDNKKKNMSAVTNNAKVIKTRNLLKEAEAIPEDTYANKVKKYKAYESLTAYNPRYKDKLSSRINDLSNKIEKTYNFTISGADLVFQDILDNVLYDDIDNKIFTFSIDNPDVTLQIEMSSINYNKPVVNVKTIPKEYSEKYTNKDGNEILNVVKYYENETTETAGLTFVVEYKLVSNLTGEILVSDRKSIEKNYNESWKTYYISSFRIDKKKQIPSDEKEKHVPVKEEIYQAAFQEMFDTINKDINNLASIK</sequence>
<feature type="chain" id="PRO_5007058520" description="Lipoprotein" evidence="1">
    <location>
        <begin position="21"/>
        <end position="295"/>
    </location>
</feature>
<dbReference type="Proteomes" id="UP000054800">
    <property type="component" value="Unassembled WGS sequence"/>
</dbReference>
<evidence type="ECO:0000313" key="3">
    <source>
        <dbReference type="Proteomes" id="UP000054800"/>
    </source>
</evidence>
<gene>
    <name evidence="2" type="ORF">RO03_03530</name>
</gene>
<name>A0A0X3Y0S0_FUSNC</name>
<organism evidence="2 3">
    <name type="scientific">Fusobacterium nucleatum subsp. nucleatum</name>
    <dbReference type="NCBI Taxonomy" id="76856"/>
    <lineage>
        <taxon>Bacteria</taxon>
        <taxon>Fusobacteriati</taxon>
        <taxon>Fusobacteriota</taxon>
        <taxon>Fusobacteriia</taxon>
        <taxon>Fusobacteriales</taxon>
        <taxon>Fusobacteriaceae</taxon>
        <taxon>Fusobacterium</taxon>
    </lineage>
</organism>
<dbReference type="AlphaFoldDB" id="A0A0X3Y0S0"/>
<evidence type="ECO:0000256" key="1">
    <source>
        <dbReference type="SAM" id="SignalP"/>
    </source>
</evidence>
<keyword evidence="1" id="KW-0732">Signal</keyword>
<dbReference type="RefSeq" id="WP_005903423.1">
    <property type="nucleotide sequence ID" value="NZ_CP056014.1"/>
</dbReference>
<comment type="caution">
    <text evidence="2">The sequence shown here is derived from an EMBL/GenBank/DDBJ whole genome shotgun (WGS) entry which is preliminary data.</text>
</comment>
<dbReference type="OrthoDB" id="86135at2"/>
<evidence type="ECO:0008006" key="4">
    <source>
        <dbReference type="Google" id="ProtNLM"/>
    </source>
</evidence>
<reference evidence="2 3" key="1">
    <citation type="submission" date="2015-10" db="EMBL/GenBank/DDBJ databases">
        <authorList>
            <person name="Gilbert D.G."/>
        </authorList>
    </citation>
    <scope>NUCLEOTIDE SEQUENCE [LARGE SCALE GENOMIC DNA]</scope>
    <source>
        <strain evidence="2 3">ChDC F311</strain>
    </source>
</reference>
<evidence type="ECO:0000313" key="2">
    <source>
        <dbReference type="EMBL" id="KUL98618.1"/>
    </source>
</evidence>
<feature type="signal peptide" evidence="1">
    <location>
        <begin position="1"/>
        <end position="20"/>
    </location>
</feature>
<protein>
    <recommendedName>
        <fullName evidence="4">Lipoprotein</fullName>
    </recommendedName>
</protein>
<dbReference type="EMBL" id="LMVH01000001">
    <property type="protein sequence ID" value="KUL98618.1"/>
    <property type="molecule type" value="Genomic_DNA"/>
</dbReference>
<dbReference type="PROSITE" id="PS51257">
    <property type="entry name" value="PROKAR_LIPOPROTEIN"/>
    <property type="match status" value="1"/>
</dbReference>
<accession>A0A0X3Y0S0</accession>